<evidence type="ECO:0000256" key="7">
    <source>
        <dbReference type="ARBA" id="ARBA00023237"/>
    </source>
</evidence>
<dbReference type="SUPFAM" id="SSF56935">
    <property type="entry name" value="Porins"/>
    <property type="match status" value="1"/>
</dbReference>
<keyword evidence="3" id="KW-1134">Transmembrane beta strand</keyword>
<evidence type="ECO:0000256" key="6">
    <source>
        <dbReference type="ARBA" id="ARBA00023136"/>
    </source>
</evidence>
<dbReference type="Gene3D" id="2.40.160.60">
    <property type="entry name" value="Outer membrane protein transport protein (OMPP1/FadL/TodX)"/>
    <property type="match status" value="1"/>
</dbReference>
<evidence type="ECO:0000256" key="5">
    <source>
        <dbReference type="ARBA" id="ARBA00022729"/>
    </source>
</evidence>
<feature type="chain" id="PRO_5021971592" evidence="8">
    <location>
        <begin position="33"/>
        <end position="426"/>
    </location>
</feature>
<dbReference type="RefSeq" id="WP_144328379.1">
    <property type="nucleotide sequence ID" value="NZ_VJON01000020.1"/>
</dbReference>
<keyword evidence="10" id="KW-1185">Reference proteome</keyword>
<dbReference type="Proteomes" id="UP000318294">
    <property type="component" value="Unassembled WGS sequence"/>
</dbReference>
<keyword evidence="5 8" id="KW-0732">Signal</keyword>
<evidence type="ECO:0000256" key="3">
    <source>
        <dbReference type="ARBA" id="ARBA00022452"/>
    </source>
</evidence>
<dbReference type="AlphaFoldDB" id="A0A554XEU7"/>
<dbReference type="InterPro" id="IPR005017">
    <property type="entry name" value="OMPP1/FadL/TodX"/>
</dbReference>
<comment type="caution">
    <text evidence="9">The sequence shown here is derived from an EMBL/GenBank/DDBJ whole genome shotgun (WGS) entry which is preliminary data.</text>
</comment>
<protein>
    <submittedName>
        <fullName evidence="9">Outer membrane protein transport protein (OMPP1/FadL/TodX)</fullName>
    </submittedName>
</protein>
<evidence type="ECO:0000256" key="1">
    <source>
        <dbReference type="ARBA" id="ARBA00004571"/>
    </source>
</evidence>
<dbReference type="GO" id="GO:0009279">
    <property type="term" value="C:cell outer membrane"/>
    <property type="evidence" value="ECO:0007669"/>
    <property type="project" value="UniProtKB-SubCell"/>
</dbReference>
<keyword evidence="4" id="KW-0812">Transmembrane</keyword>
<keyword evidence="6" id="KW-0472">Membrane</keyword>
<organism evidence="9 10">
    <name type="scientific">Tepidimonas charontis</name>
    <dbReference type="NCBI Taxonomy" id="2267262"/>
    <lineage>
        <taxon>Bacteria</taxon>
        <taxon>Pseudomonadati</taxon>
        <taxon>Pseudomonadota</taxon>
        <taxon>Betaproteobacteria</taxon>
        <taxon>Burkholderiales</taxon>
        <taxon>Tepidimonas</taxon>
    </lineage>
</organism>
<gene>
    <name evidence="9" type="ORF">Tchar_01438</name>
</gene>
<dbReference type="EMBL" id="VJON01000020">
    <property type="protein sequence ID" value="TSE34345.1"/>
    <property type="molecule type" value="Genomic_DNA"/>
</dbReference>
<evidence type="ECO:0000256" key="2">
    <source>
        <dbReference type="ARBA" id="ARBA00008163"/>
    </source>
</evidence>
<dbReference type="Pfam" id="PF03349">
    <property type="entry name" value="Toluene_X"/>
    <property type="match status" value="1"/>
</dbReference>
<dbReference type="PANTHER" id="PTHR35093:SF8">
    <property type="entry name" value="OUTER MEMBRANE PROTEIN NMB0088-RELATED"/>
    <property type="match status" value="1"/>
</dbReference>
<comment type="similarity">
    <text evidence="2">Belongs to the OmpP1/FadL family.</text>
</comment>
<sequence>MQPRHTQAPSVRASRLALTLIAAASVAPAAWATNGYFPHGFGLKAKGMGGASIALAQDGFAGVNNPAAAMFAGSRLEIGGEIFRPYRDAQFVGQTPVVESGRTAFLIPELGYSAKLSERMAVGLTVYGNGGMNTSYAPFPNGVNLLGGQGKLGVDLMQLIVAPTVAWQVADGHALGVSPLLVWQRFEAYGLQAFGMMSSDPANLTNRGKDNSTGIGVRVGYFGKLGDRVTVGASYSPKIRMSRFDKYRGLFAGSGDFDIPANYGVGVALQATPTLTLALDATRIRYGGVPSIANPSLQQVMAGQPLGGAQGPGFGWRDISVVKLGVQWQMNERWTLRAGYNEGQNPIRPDDAMFNILAPGVIRKHVTFGATYAPDARTEWTFALWHGKRENVVGPSVDFSSMQMNPTGTRIGMHQNGFGVQFSRKF</sequence>
<evidence type="ECO:0000256" key="8">
    <source>
        <dbReference type="SAM" id="SignalP"/>
    </source>
</evidence>
<evidence type="ECO:0000313" key="9">
    <source>
        <dbReference type="EMBL" id="TSE34345.1"/>
    </source>
</evidence>
<comment type="subcellular location">
    <subcellularLocation>
        <location evidence="1">Cell outer membrane</location>
        <topology evidence="1">Multi-pass membrane protein</topology>
    </subcellularLocation>
</comment>
<reference evidence="9 10" key="1">
    <citation type="submission" date="2019-07" db="EMBL/GenBank/DDBJ databases">
        <title>Tepidimonas charontis SPSP-6 draft genome.</title>
        <authorList>
            <person name="Da Costa M.S."/>
            <person name="Froufe H.J.C."/>
            <person name="Egas C."/>
            <person name="Albuquerque L."/>
        </authorList>
    </citation>
    <scope>NUCLEOTIDE SEQUENCE [LARGE SCALE GENOMIC DNA]</scope>
    <source>
        <strain evidence="9 10">SPSP-6</strain>
    </source>
</reference>
<feature type="signal peptide" evidence="8">
    <location>
        <begin position="1"/>
        <end position="32"/>
    </location>
</feature>
<accession>A0A554XEU7</accession>
<dbReference type="PANTHER" id="PTHR35093">
    <property type="entry name" value="OUTER MEMBRANE PROTEIN NMB0088-RELATED"/>
    <property type="match status" value="1"/>
</dbReference>
<name>A0A554XEU7_9BURK</name>
<evidence type="ECO:0000313" key="10">
    <source>
        <dbReference type="Proteomes" id="UP000318294"/>
    </source>
</evidence>
<proteinExistence type="inferred from homology"/>
<evidence type="ECO:0000256" key="4">
    <source>
        <dbReference type="ARBA" id="ARBA00022692"/>
    </source>
</evidence>
<dbReference type="OrthoDB" id="19849at2"/>
<dbReference type="GO" id="GO:0015483">
    <property type="term" value="F:long-chain fatty acid transporting porin activity"/>
    <property type="evidence" value="ECO:0007669"/>
    <property type="project" value="TreeGrafter"/>
</dbReference>
<keyword evidence="7" id="KW-0998">Cell outer membrane</keyword>